<accession>A0ABV7DH69</accession>
<dbReference type="Proteomes" id="UP001595377">
    <property type="component" value="Unassembled WGS sequence"/>
</dbReference>
<gene>
    <name evidence="3" type="ORF">ACFOHH_11310</name>
</gene>
<dbReference type="PANTHER" id="PTHR12526:SF638">
    <property type="entry name" value="SPORE COAT PROTEIN SA"/>
    <property type="match status" value="1"/>
</dbReference>
<comment type="caution">
    <text evidence="3">The sequence shown here is derived from an EMBL/GenBank/DDBJ whole genome shotgun (WGS) entry which is preliminary data.</text>
</comment>
<dbReference type="Pfam" id="PF13439">
    <property type="entry name" value="Glyco_transf_4"/>
    <property type="match status" value="1"/>
</dbReference>
<dbReference type="RefSeq" id="WP_257313612.1">
    <property type="nucleotide sequence ID" value="NZ_JANFDG010000004.1"/>
</dbReference>
<dbReference type="EMBL" id="JBHRSP010000017">
    <property type="protein sequence ID" value="MFC3073689.1"/>
    <property type="molecule type" value="Genomic_DNA"/>
</dbReference>
<sequence length="372" mass="41410">MRITLYFTALGRGGTERVLVRLASEFARAGHEVDLVLMRLGENAYADERDSRVRIVDLGARHLKSSFPLFARYLRGERPDVVISAGDLANVFAGWAVRLVRPRPVLIFTHHGYVTRAFENTSNARSRPLTSILRHSHRLADAVVGVSDGVADNIKRLPGVAPRNVHRIYNPSWHASMDVCAREFVRCEWLELRSEPLVVAVGRLDPAKDFATLLNAFEILRKSRKIRLLVLGEGPERPALERLVHELDLQEHVLLPGFVENPFAYMARASILVLSSRDEGFGNVLVEAMACGTPVVSTDCPGGPAEILDRGRYGALVPVDRPEDMAQAIESMLDNPTDPDLLRERARKFSIEAAADNYLRLIETLMPSRPAA</sequence>
<proteinExistence type="predicted"/>
<dbReference type="PANTHER" id="PTHR12526">
    <property type="entry name" value="GLYCOSYLTRANSFERASE"/>
    <property type="match status" value="1"/>
</dbReference>
<dbReference type="SUPFAM" id="SSF53756">
    <property type="entry name" value="UDP-Glycosyltransferase/glycogen phosphorylase"/>
    <property type="match status" value="1"/>
</dbReference>
<reference evidence="4" key="1">
    <citation type="journal article" date="2019" name="Int. J. Syst. Evol. Microbiol.">
        <title>The Global Catalogue of Microorganisms (GCM) 10K type strain sequencing project: providing services to taxonomists for standard genome sequencing and annotation.</title>
        <authorList>
            <consortium name="The Broad Institute Genomics Platform"/>
            <consortium name="The Broad Institute Genome Sequencing Center for Infectious Disease"/>
            <person name="Wu L."/>
            <person name="Ma J."/>
        </authorList>
    </citation>
    <scope>NUCLEOTIDE SEQUENCE [LARGE SCALE GENOMIC DNA]</scope>
    <source>
        <strain evidence="4">KCTC 52677</strain>
    </source>
</reference>
<protein>
    <submittedName>
        <fullName evidence="3">Glycosyltransferase</fullName>
        <ecNumber evidence="3">2.4.-.-</ecNumber>
    </submittedName>
</protein>
<feature type="domain" description="Glycosyltransferase subfamily 4-like N-terminal" evidence="2">
    <location>
        <begin position="13"/>
        <end position="170"/>
    </location>
</feature>
<evidence type="ECO:0000259" key="2">
    <source>
        <dbReference type="Pfam" id="PF13439"/>
    </source>
</evidence>
<dbReference type="Gene3D" id="3.40.50.2000">
    <property type="entry name" value="Glycogen Phosphorylase B"/>
    <property type="match status" value="2"/>
</dbReference>
<dbReference type="GO" id="GO:0016757">
    <property type="term" value="F:glycosyltransferase activity"/>
    <property type="evidence" value="ECO:0007669"/>
    <property type="project" value="UniProtKB-KW"/>
</dbReference>
<evidence type="ECO:0000259" key="1">
    <source>
        <dbReference type="Pfam" id="PF00534"/>
    </source>
</evidence>
<feature type="domain" description="Glycosyl transferase family 1" evidence="1">
    <location>
        <begin position="194"/>
        <end position="348"/>
    </location>
</feature>
<dbReference type="InterPro" id="IPR028098">
    <property type="entry name" value="Glyco_trans_4-like_N"/>
</dbReference>
<keyword evidence="3" id="KW-0328">Glycosyltransferase</keyword>
<organism evidence="3 4">
    <name type="scientific">Shinella pollutisoli</name>
    <dbReference type="NCBI Taxonomy" id="2250594"/>
    <lineage>
        <taxon>Bacteria</taxon>
        <taxon>Pseudomonadati</taxon>
        <taxon>Pseudomonadota</taxon>
        <taxon>Alphaproteobacteria</taxon>
        <taxon>Hyphomicrobiales</taxon>
        <taxon>Rhizobiaceae</taxon>
        <taxon>Shinella</taxon>
    </lineage>
</organism>
<name>A0ABV7DH69_9HYPH</name>
<dbReference type="InterPro" id="IPR001296">
    <property type="entry name" value="Glyco_trans_1"/>
</dbReference>
<dbReference type="CDD" id="cd03811">
    <property type="entry name" value="GT4_GT28_WabH-like"/>
    <property type="match status" value="1"/>
</dbReference>
<keyword evidence="3" id="KW-0808">Transferase</keyword>
<dbReference type="EC" id="2.4.-.-" evidence="3"/>
<evidence type="ECO:0000313" key="4">
    <source>
        <dbReference type="Proteomes" id="UP001595377"/>
    </source>
</evidence>
<dbReference type="Pfam" id="PF00534">
    <property type="entry name" value="Glycos_transf_1"/>
    <property type="match status" value="1"/>
</dbReference>
<keyword evidence="4" id="KW-1185">Reference proteome</keyword>
<evidence type="ECO:0000313" key="3">
    <source>
        <dbReference type="EMBL" id="MFC3073689.1"/>
    </source>
</evidence>